<reference evidence="2 3" key="1">
    <citation type="submission" date="2015-08" db="EMBL/GenBank/DDBJ databases">
        <title>Genome sequencing of Penicillium nordicum.</title>
        <authorList>
            <person name="Nguyen H.D."/>
            <person name="Seifert K.A."/>
        </authorList>
    </citation>
    <scope>NUCLEOTIDE SEQUENCE [LARGE SCALE GENOMIC DNA]</scope>
    <source>
        <strain evidence="2 3">DAOMC 185683</strain>
    </source>
</reference>
<evidence type="ECO:0000256" key="1">
    <source>
        <dbReference type="SAM" id="MobiDB-lite"/>
    </source>
</evidence>
<feature type="region of interest" description="Disordered" evidence="1">
    <location>
        <begin position="53"/>
        <end position="75"/>
    </location>
</feature>
<accession>A0A0M8NTV1</accession>
<comment type="caution">
    <text evidence="2">The sequence shown here is derived from an EMBL/GenBank/DDBJ whole genome shotgun (WGS) entry which is preliminary data.</text>
</comment>
<gene>
    <name evidence="2" type="ORF">ACN38_g9871</name>
</gene>
<name>A0A0M8NTV1_9EURO</name>
<protein>
    <submittedName>
        <fullName evidence="2">Uncharacterized protein</fullName>
    </submittedName>
</protein>
<evidence type="ECO:0000313" key="2">
    <source>
        <dbReference type="EMBL" id="KOS39296.1"/>
    </source>
</evidence>
<proteinExistence type="predicted"/>
<sequence>MRLAAVGLPHVLPSESFITVTQRHSSSLPLISAISTHIIEASASKYTASYLSPPRESFPTPHLPEDPLQRATKLI</sequence>
<dbReference type="AlphaFoldDB" id="A0A0M8NTV1"/>
<dbReference type="EMBL" id="LHQQ01000209">
    <property type="protein sequence ID" value="KOS39296.1"/>
    <property type="molecule type" value="Genomic_DNA"/>
</dbReference>
<evidence type="ECO:0000313" key="3">
    <source>
        <dbReference type="Proteomes" id="UP000037696"/>
    </source>
</evidence>
<organism evidence="2 3">
    <name type="scientific">Penicillium nordicum</name>
    <dbReference type="NCBI Taxonomy" id="229535"/>
    <lineage>
        <taxon>Eukaryota</taxon>
        <taxon>Fungi</taxon>
        <taxon>Dikarya</taxon>
        <taxon>Ascomycota</taxon>
        <taxon>Pezizomycotina</taxon>
        <taxon>Eurotiomycetes</taxon>
        <taxon>Eurotiomycetidae</taxon>
        <taxon>Eurotiales</taxon>
        <taxon>Aspergillaceae</taxon>
        <taxon>Penicillium</taxon>
    </lineage>
</organism>
<dbReference type="Proteomes" id="UP000037696">
    <property type="component" value="Unassembled WGS sequence"/>
</dbReference>
<keyword evidence="3" id="KW-1185">Reference proteome</keyword>